<gene>
    <name evidence="2" type="ORF">F1D05_02090</name>
</gene>
<comment type="cofactor">
    <cofactor evidence="1">
        <name>Mg(2+)</name>
        <dbReference type="ChEBI" id="CHEBI:18420"/>
    </cofactor>
</comment>
<proteinExistence type="predicted"/>
<protein>
    <submittedName>
        <fullName evidence="2">3'(2'),5'-bisphosphate nucleotidase CysQ</fullName>
    </submittedName>
</protein>
<name>A0A7G6WSE5_9ACTN</name>
<dbReference type="Pfam" id="PF00459">
    <property type="entry name" value="Inositol_P"/>
    <property type="match status" value="1"/>
</dbReference>
<dbReference type="Gene3D" id="3.40.190.80">
    <property type="match status" value="1"/>
</dbReference>
<dbReference type="GO" id="GO:0006020">
    <property type="term" value="P:inositol metabolic process"/>
    <property type="evidence" value="ECO:0007669"/>
    <property type="project" value="TreeGrafter"/>
</dbReference>
<reference evidence="3" key="1">
    <citation type="submission" date="2019-09" db="EMBL/GenBank/DDBJ databases">
        <title>Antimicrobial potential of Antarctic Bacteria.</title>
        <authorList>
            <person name="Benaud N."/>
            <person name="Edwards R.J."/>
            <person name="Ferrari B.C."/>
        </authorList>
    </citation>
    <scope>NUCLEOTIDE SEQUENCE [LARGE SCALE GENOMIC DNA]</scope>
    <source>
        <strain evidence="3">SPB151</strain>
    </source>
</reference>
<sequence length="274" mass="28704">MTAETTPIPGLTEDGQLLTATIDAVRTAGERVREQFTADARPADLPAIWAALAANDAISNAYLRDALLAARPGAGWVEEELDSSLLPDGEWWVTDPVEGNVNAVHGLPDWAVTATLIRDNRPVLAAVHLPMTGDTYTAVAGGGAFQNGTPLNVSAKSDLRSAYVGTGQAQPGENAETVRRMGESTSAMLTDGFVLRTSVPATLQLTQVAAGRMDVFWQFSEVRSGLVSGALLVAEAGGTITDIQGRPWTLASDDFLAAAPGVHLQAVTTLSAIR</sequence>
<dbReference type="AlphaFoldDB" id="A0A7G6WSE5"/>
<accession>A0A7G6WSE5</accession>
<feature type="binding site" evidence="1">
    <location>
        <position position="79"/>
    </location>
    <ligand>
        <name>Mg(2+)</name>
        <dbReference type="ChEBI" id="CHEBI:18420"/>
        <label>1</label>
        <note>catalytic</note>
    </ligand>
</feature>
<dbReference type="SUPFAM" id="SSF56655">
    <property type="entry name" value="Carbohydrate phosphatase"/>
    <property type="match status" value="1"/>
</dbReference>
<dbReference type="RefSeq" id="WP_185445723.1">
    <property type="nucleotide sequence ID" value="NZ_CP043661.1"/>
</dbReference>
<dbReference type="InterPro" id="IPR000760">
    <property type="entry name" value="Inositol_monophosphatase-like"/>
</dbReference>
<evidence type="ECO:0000313" key="2">
    <source>
        <dbReference type="EMBL" id="QNE16910.1"/>
    </source>
</evidence>
<feature type="binding site" evidence="1">
    <location>
        <position position="95"/>
    </location>
    <ligand>
        <name>Mg(2+)</name>
        <dbReference type="ChEBI" id="CHEBI:18420"/>
        <label>1</label>
        <note>catalytic</note>
    </ligand>
</feature>
<keyword evidence="1" id="KW-0460">Magnesium</keyword>
<dbReference type="GO" id="GO:0008934">
    <property type="term" value="F:inositol monophosphate 1-phosphatase activity"/>
    <property type="evidence" value="ECO:0007669"/>
    <property type="project" value="TreeGrafter"/>
</dbReference>
<dbReference type="Proteomes" id="UP000515563">
    <property type="component" value="Chromosome"/>
</dbReference>
<evidence type="ECO:0000256" key="1">
    <source>
        <dbReference type="PIRSR" id="PIRSR600760-2"/>
    </source>
</evidence>
<dbReference type="GO" id="GO:0007165">
    <property type="term" value="P:signal transduction"/>
    <property type="evidence" value="ECO:0007669"/>
    <property type="project" value="TreeGrafter"/>
</dbReference>
<dbReference type="KEGG" id="kqi:F1D05_02090"/>
<keyword evidence="1" id="KW-0479">Metal-binding</keyword>
<organism evidence="2 3">
    <name type="scientific">Kribbella qitaiheensis</name>
    <dbReference type="NCBI Taxonomy" id="1544730"/>
    <lineage>
        <taxon>Bacteria</taxon>
        <taxon>Bacillati</taxon>
        <taxon>Actinomycetota</taxon>
        <taxon>Actinomycetes</taxon>
        <taxon>Propionibacteriales</taxon>
        <taxon>Kribbellaceae</taxon>
        <taxon>Kribbella</taxon>
    </lineage>
</organism>
<dbReference type="PANTHER" id="PTHR20854">
    <property type="entry name" value="INOSITOL MONOPHOSPHATASE"/>
    <property type="match status" value="1"/>
</dbReference>
<dbReference type="Gene3D" id="3.30.540.10">
    <property type="entry name" value="Fructose-1,6-Bisphosphatase, subunit A, domain 1"/>
    <property type="match status" value="1"/>
</dbReference>
<evidence type="ECO:0000313" key="3">
    <source>
        <dbReference type="Proteomes" id="UP000515563"/>
    </source>
</evidence>
<dbReference type="EMBL" id="CP043661">
    <property type="protein sequence ID" value="QNE16910.1"/>
    <property type="molecule type" value="Genomic_DNA"/>
</dbReference>
<dbReference type="GO" id="GO:0046872">
    <property type="term" value="F:metal ion binding"/>
    <property type="evidence" value="ECO:0007669"/>
    <property type="project" value="UniProtKB-KW"/>
</dbReference>
<keyword evidence="3" id="KW-1185">Reference proteome</keyword>
<reference evidence="2 3" key="2">
    <citation type="journal article" date="2020" name="Microbiol. Resour. Announc.">
        <title>Antarctic desert soil bacteria exhibit high novel natural product potential, evaluated through long-read genome sequencing and comparative genomics.</title>
        <authorList>
            <person name="Benaud N."/>
            <person name="Edwards R.J."/>
            <person name="Amos T.G."/>
            <person name="D'Agostino P.M."/>
            <person name="Gutierrez-Chavez C."/>
            <person name="Montgomery K."/>
            <person name="Nicetic I."/>
            <person name="Ferrari B.C."/>
        </authorList>
    </citation>
    <scope>NUCLEOTIDE SEQUENCE [LARGE SCALE GENOMIC DNA]</scope>
    <source>
        <strain evidence="2 3">SPB151</strain>
    </source>
</reference>
<dbReference type="PANTHER" id="PTHR20854:SF4">
    <property type="entry name" value="INOSITOL-1-MONOPHOSPHATASE-RELATED"/>
    <property type="match status" value="1"/>
</dbReference>
<dbReference type="PRINTS" id="PR00377">
    <property type="entry name" value="IMPHPHTASES"/>
</dbReference>